<reference evidence="3" key="5">
    <citation type="submission" date="2018-04" db="UniProtKB">
        <authorList>
            <consortium name="EnsemblFungi"/>
        </authorList>
    </citation>
    <scope>IDENTIFICATION</scope>
    <source>
        <strain evidence="3">R3-111a-1</strain>
    </source>
</reference>
<organism evidence="2">
    <name type="scientific">Gaeumannomyces tritici (strain R3-111a-1)</name>
    <name type="common">Wheat and barley take-all root rot fungus</name>
    <name type="synonym">Gaeumannomyces graminis var. tritici</name>
    <dbReference type="NCBI Taxonomy" id="644352"/>
    <lineage>
        <taxon>Eukaryota</taxon>
        <taxon>Fungi</taxon>
        <taxon>Dikarya</taxon>
        <taxon>Ascomycota</taxon>
        <taxon>Pezizomycotina</taxon>
        <taxon>Sordariomycetes</taxon>
        <taxon>Sordariomycetidae</taxon>
        <taxon>Magnaporthales</taxon>
        <taxon>Magnaporthaceae</taxon>
        <taxon>Gaeumannomyces</taxon>
    </lineage>
</organism>
<gene>
    <name evidence="3" type="primary">20347812</name>
    <name evidence="2" type="ORF">GGTG_07354</name>
</gene>
<dbReference type="HOGENOM" id="CLU_2498016_0_0_1"/>
<dbReference type="RefSeq" id="XP_009223442.1">
    <property type="nucleotide sequence ID" value="XM_009225178.1"/>
</dbReference>
<dbReference type="EnsemblFungi" id="EJT77442">
    <property type="protein sequence ID" value="EJT77442"/>
    <property type="gene ID" value="GGTG_07354"/>
</dbReference>
<protein>
    <submittedName>
        <fullName evidence="2 3">Uncharacterized protein</fullName>
    </submittedName>
</protein>
<evidence type="ECO:0000313" key="2">
    <source>
        <dbReference type="EMBL" id="EJT77442.1"/>
    </source>
</evidence>
<reference evidence="2" key="2">
    <citation type="submission" date="2010-07" db="EMBL/GenBank/DDBJ databases">
        <authorList>
            <consortium name="The Broad Institute Genome Sequencing Platform"/>
            <consortium name="Broad Institute Genome Sequencing Center for Infectious Disease"/>
            <person name="Ma L.-J."/>
            <person name="Dead R."/>
            <person name="Young S."/>
            <person name="Zeng Q."/>
            <person name="Koehrsen M."/>
            <person name="Alvarado L."/>
            <person name="Berlin A."/>
            <person name="Chapman S.B."/>
            <person name="Chen Z."/>
            <person name="Freedman E."/>
            <person name="Gellesch M."/>
            <person name="Goldberg J."/>
            <person name="Griggs A."/>
            <person name="Gujja S."/>
            <person name="Heilman E.R."/>
            <person name="Heiman D."/>
            <person name="Hepburn T."/>
            <person name="Howarth C."/>
            <person name="Jen D."/>
            <person name="Larson L."/>
            <person name="Mehta T."/>
            <person name="Neiman D."/>
            <person name="Pearson M."/>
            <person name="Roberts A."/>
            <person name="Saif S."/>
            <person name="Shea T."/>
            <person name="Shenoy N."/>
            <person name="Sisk P."/>
            <person name="Stolte C."/>
            <person name="Sykes S."/>
            <person name="Walk T."/>
            <person name="White J."/>
            <person name="Yandava C."/>
            <person name="Haas B."/>
            <person name="Nusbaum C."/>
            <person name="Birren B."/>
        </authorList>
    </citation>
    <scope>NUCLEOTIDE SEQUENCE</scope>
    <source>
        <strain evidence="2">R3-111a-1</strain>
    </source>
</reference>
<proteinExistence type="predicted"/>
<dbReference type="GeneID" id="20347812"/>
<feature type="region of interest" description="Disordered" evidence="1">
    <location>
        <begin position="1"/>
        <end position="72"/>
    </location>
</feature>
<dbReference type="VEuPathDB" id="FungiDB:GGTG_07354"/>
<evidence type="ECO:0000313" key="4">
    <source>
        <dbReference type="Proteomes" id="UP000006039"/>
    </source>
</evidence>
<dbReference type="EMBL" id="GL385397">
    <property type="protein sequence ID" value="EJT77442.1"/>
    <property type="molecule type" value="Genomic_DNA"/>
</dbReference>
<keyword evidence="4" id="KW-1185">Reference proteome</keyword>
<reference evidence="4" key="1">
    <citation type="submission" date="2010-07" db="EMBL/GenBank/DDBJ databases">
        <title>The genome sequence of Gaeumannomyces graminis var. tritici strain R3-111a-1.</title>
        <authorList>
            <consortium name="The Broad Institute Genome Sequencing Platform"/>
            <person name="Ma L.-J."/>
            <person name="Dead R."/>
            <person name="Young S."/>
            <person name="Zeng Q."/>
            <person name="Koehrsen M."/>
            <person name="Alvarado L."/>
            <person name="Berlin A."/>
            <person name="Chapman S.B."/>
            <person name="Chen Z."/>
            <person name="Freedman E."/>
            <person name="Gellesch M."/>
            <person name="Goldberg J."/>
            <person name="Griggs A."/>
            <person name="Gujja S."/>
            <person name="Heilman E.R."/>
            <person name="Heiman D."/>
            <person name="Hepburn T."/>
            <person name="Howarth C."/>
            <person name="Jen D."/>
            <person name="Larson L."/>
            <person name="Mehta T."/>
            <person name="Neiman D."/>
            <person name="Pearson M."/>
            <person name="Roberts A."/>
            <person name="Saif S."/>
            <person name="Shea T."/>
            <person name="Shenoy N."/>
            <person name="Sisk P."/>
            <person name="Stolte C."/>
            <person name="Sykes S."/>
            <person name="Walk T."/>
            <person name="White J."/>
            <person name="Yandava C."/>
            <person name="Haas B."/>
            <person name="Nusbaum C."/>
            <person name="Birren B."/>
        </authorList>
    </citation>
    <scope>NUCLEOTIDE SEQUENCE [LARGE SCALE GENOMIC DNA]</scope>
    <source>
        <strain evidence="4">R3-111a-1</strain>
    </source>
</reference>
<reference evidence="3" key="4">
    <citation type="journal article" date="2015" name="G3 (Bethesda)">
        <title>Genome sequences of three phytopathogenic species of the Magnaporthaceae family of fungi.</title>
        <authorList>
            <person name="Okagaki L.H."/>
            <person name="Nunes C.C."/>
            <person name="Sailsbery J."/>
            <person name="Clay B."/>
            <person name="Brown D."/>
            <person name="John T."/>
            <person name="Oh Y."/>
            <person name="Young N."/>
            <person name="Fitzgerald M."/>
            <person name="Haas B.J."/>
            <person name="Zeng Q."/>
            <person name="Young S."/>
            <person name="Adiconis X."/>
            <person name="Fan L."/>
            <person name="Levin J.Z."/>
            <person name="Mitchell T.K."/>
            <person name="Okubara P.A."/>
            <person name="Farman M.L."/>
            <person name="Kohn L.M."/>
            <person name="Birren B."/>
            <person name="Ma L.-J."/>
            <person name="Dean R.A."/>
        </authorList>
    </citation>
    <scope>NUCLEOTIDE SEQUENCE</scope>
    <source>
        <strain evidence="3">R3-111a-1</strain>
    </source>
</reference>
<dbReference type="AlphaFoldDB" id="J3P1F7"/>
<name>J3P1F7_GAET3</name>
<evidence type="ECO:0000313" key="3">
    <source>
        <dbReference type="EnsemblFungi" id="EJT77442"/>
    </source>
</evidence>
<accession>J3P1F7</accession>
<sequence>MAAGLRASVAVDPDPDHDDEHARRRHLPLDAGAGRWQAVHATSHREPSGTSHRPPAPRRELRPRRPTGSGKLEVDSHRLCAIMYLV</sequence>
<evidence type="ECO:0000256" key="1">
    <source>
        <dbReference type="SAM" id="MobiDB-lite"/>
    </source>
</evidence>
<reference evidence="2" key="3">
    <citation type="submission" date="2010-09" db="EMBL/GenBank/DDBJ databases">
        <title>Annotation of Gaeumannomyces graminis var. tritici R3-111a-1.</title>
        <authorList>
            <consortium name="The Broad Institute Genome Sequencing Platform"/>
            <person name="Ma L.-J."/>
            <person name="Dead R."/>
            <person name="Young S.K."/>
            <person name="Zeng Q."/>
            <person name="Gargeya S."/>
            <person name="Fitzgerald M."/>
            <person name="Haas B."/>
            <person name="Abouelleil A."/>
            <person name="Alvarado L."/>
            <person name="Arachchi H.M."/>
            <person name="Berlin A."/>
            <person name="Brown A."/>
            <person name="Chapman S.B."/>
            <person name="Chen Z."/>
            <person name="Dunbar C."/>
            <person name="Freedman E."/>
            <person name="Gearin G."/>
            <person name="Gellesch M."/>
            <person name="Goldberg J."/>
            <person name="Griggs A."/>
            <person name="Gujja S."/>
            <person name="Heiman D."/>
            <person name="Howarth C."/>
            <person name="Larson L."/>
            <person name="Lui A."/>
            <person name="MacDonald P.J.P."/>
            <person name="Mehta T."/>
            <person name="Montmayeur A."/>
            <person name="Murphy C."/>
            <person name="Neiman D."/>
            <person name="Pearson M."/>
            <person name="Priest M."/>
            <person name="Roberts A."/>
            <person name="Saif S."/>
            <person name="Shea T."/>
            <person name="Shenoy N."/>
            <person name="Sisk P."/>
            <person name="Stolte C."/>
            <person name="Sykes S."/>
            <person name="Yandava C."/>
            <person name="Wortman J."/>
            <person name="Nusbaum C."/>
            <person name="Birren B."/>
        </authorList>
    </citation>
    <scope>NUCLEOTIDE SEQUENCE</scope>
    <source>
        <strain evidence="2">R3-111a-1</strain>
    </source>
</reference>
<dbReference type="Proteomes" id="UP000006039">
    <property type="component" value="Unassembled WGS sequence"/>
</dbReference>